<protein>
    <recommendedName>
        <fullName evidence="3">Protein kinase domain-containing protein</fullName>
    </recommendedName>
</protein>
<dbReference type="InterPro" id="IPR000719">
    <property type="entry name" value="Prot_kinase_dom"/>
</dbReference>
<feature type="domain" description="Protein kinase" evidence="3">
    <location>
        <begin position="1"/>
        <end position="145"/>
    </location>
</feature>
<dbReference type="Gramene" id="LPERR11G19990.1">
    <property type="protein sequence ID" value="LPERR11G19990.1"/>
    <property type="gene ID" value="LPERR11G19990"/>
</dbReference>
<dbReference type="SUPFAM" id="SSF56112">
    <property type="entry name" value="Protein kinase-like (PK-like)"/>
    <property type="match status" value="1"/>
</dbReference>
<name>A0A0D9XVL1_9ORYZ</name>
<reference evidence="5" key="2">
    <citation type="submission" date="2013-12" db="EMBL/GenBank/DDBJ databases">
        <authorList>
            <person name="Yu Y."/>
            <person name="Lee S."/>
            <person name="de Baynast K."/>
            <person name="Wissotski M."/>
            <person name="Liu L."/>
            <person name="Talag J."/>
            <person name="Goicoechea J."/>
            <person name="Angelova A."/>
            <person name="Jetty R."/>
            <person name="Kudrna D."/>
            <person name="Golser W."/>
            <person name="Rivera L."/>
            <person name="Zhang J."/>
            <person name="Wing R."/>
        </authorList>
    </citation>
    <scope>NUCLEOTIDE SEQUENCE</scope>
</reference>
<dbReference type="Pfam" id="PF07714">
    <property type="entry name" value="PK_Tyr_Ser-Thr"/>
    <property type="match status" value="1"/>
</dbReference>
<evidence type="ECO:0000259" key="3">
    <source>
        <dbReference type="PROSITE" id="PS50011"/>
    </source>
</evidence>
<dbReference type="InterPro" id="IPR045274">
    <property type="entry name" value="WAK-like"/>
</dbReference>
<dbReference type="GO" id="GO:0004674">
    <property type="term" value="F:protein serine/threonine kinase activity"/>
    <property type="evidence" value="ECO:0007669"/>
    <property type="project" value="TreeGrafter"/>
</dbReference>
<dbReference type="InterPro" id="IPR001245">
    <property type="entry name" value="Ser-Thr/Tyr_kinase_cat_dom"/>
</dbReference>
<evidence type="ECO:0000256" key="1">
    <source>
        <dbReference type="ARBA" id="ARBA00022741"/>
    </source>
</evidence>
<dbReference type="GO" id="GO:0007166">
    <property type="term" value="P:cell surface receptor signaling pathway"/>
    <property type="evidence" value="ECO:0007669"/>
    <property type="project" value="InterPro"/>
</dbReference>
<sequence length="145" mass="16313">MACFTVKAMADSNVVTKSTLSLQVRLGIAIESTETLDYMHYVLVGRLFMVLSLATLILPDENFTPKVSDLGISRLLFIDKHHTKFVIGDANYMDPVYMKTGLLTEKSDIFSFGVVLVELITRKKARYDGNKSLSLTFVKSYMTEE</sequence>
<dbReference type="PANTHER" id="PTHR27005:SF468">
    <property type="entry name" value="OS01G0310500 PROTEIN"/>
    <property type="match status" value="1"/>
</dbReference>
<dbReference type="STRING" id="77586.A0A0D9XVL1"/>
<keyword evidence="1" id="KW-0547">Nucleotide-binding</keyword>
<dbReference type="EnsemblPlants" id="LPERR11G19990.1">
    <property type="protein sequence ID" value="LPERR11G19990.1"/>
    <property type="gene ID" value="LPERR11G19990"/>
</dbReference>
<dbReference type="PANTHER" id="PTHR27005">
    <property type="entry name" value="WALL-ASSOCIATED RECEPTOR KINASE-LIKE 21"/>
    <property type="match status" value="1"/>
</dbReference>
<dbReference type="GO" id="GO:0005524">
    <property type="term" value="F:ATP binding"/>
    <property type="evidence" value="ECO:0007669"/>
    <property type="project" value="UniProtKB-KW"/>
</dbReference>
<dbReference type="PROSITE" id="PS50011">
    <property type="entry name" value="PROTEIN_KINASE_DOM"/>
    <property type="match status" value="1"/>
</dbReference>
<keyword evidence="2" id="KW-0067">ATP-binding</keyword>
<dbReference type="GO" id="GO:0005886">
    <property type="term" value="C:plasma membrane"/>
    <property type="evidence" value="ECO:0007669"/>
    <property type="project" value="TreeGrafter"/>
</dbReference>
<reference evidence="4" key="3">
    <citation type="submission" date="2015-04" db="UniProtKB">
        <authorList>
            <consortium name="EnsemblPlants"/>
        </authorList>
    </citation>
    <scope>IDENTIFICATION</scope>
</reference>
<dbReference type="HOGENOM" id="CLU_1789666_0_0_1"/>
<evidence type="ECO:0000313" key="5">
    <source>
        <dbReference type="Proteomes" id="UP000032180"/>
    </source>
</evidence>
<reference evidence="4 5" key="1">
    <citation type="submission" date="2012-08" db="EMBL/GenBank/DDBJ databases">
        <title>Oryza genome evolution.</title>
        <authorList>
            <person name="Wing R.A."/>
        </authorList>
    </citation>
    <scope>NUCLEOTIDE SEQUENCE</scope>
</reference>
<keyword evidence="5" id="KW-1185">Reference proteome</keyword>
<dbReference type="InterPro" id="IPR011009">
    <property type="entry name" value="Kinase-like_dom_sf"/>
</dbReference>
<dbReference type="Gene3D" id="1.10.510.10">
    <property type="entry name" value="Transferase(Phosphotransferase) domain 1"/>
    <property type="match status" value="1"/>
</dbReference>
<dbReference type="Proteomes" id="UP000032180">
    <property type="component" value="Chromosome 11"/>
</dbReference>
<accession>A0A0D9XVL1</accession>
<proteinExistence type="predicted"/>
<organism evidence="4 5">
    <name type="scientific">Leersia perrieri</name>
    <dbReference type="NCBI Taxonomy" id="77586"/>
    <lineage>
        <taxon>Eukaryota</taxon>
        <taxon>Viridiplantae</taxon>
        <taxon>Streptophyta</taxon>
        <taxon>Embryophyta</taxon>
        <taxon>Tracheophyta</taxon>
        <taxon>Spermatophyta</taxon>
        <taxon>Magnoliopsida</taxon>
        <taxon>Liliopsida</taxon>
        <taxon>Poales</taxon>
        <taxon>Poaceae</taxon>
        <taxon>BOP clade</taxon>
        <taxon>Oryzoideae</taxon>
        <taxon>Oryzeae</taxon>
        <taxon>Oryzinae</taxon>
        <taxon>Leersia</taxon>
    </lineage>
</organism>
<dbReference type="AlphaFoldDB" id="A0A0D9XVL1"/>
<evidence type="ECO:0000313" key="4">
    <source>
        <dbReference type="EnsemblPlants" id="LPERR11G19990.1"/>
    </source>
</evidence>
<evidence type="ECO:0000256" key="2">
    <source>
        <dbReference type="ARBA" id="ARBA00022840"/>
    </source>
</evidence>